<protein>
    <recommendedName>
        <fullName evidence="6">Alpha-L-fucosidase</fullName>
    </recommendedName>
</protein>
<reference evidence="5" key="1">
    <citation type="journal article" date="2019" name="Int. J. Syst. Evol. Microbiol.">
        <title>The Global Catalogue of Microorganisms (GCM) 10K type strain sequencing project: providing services to taxonomists for standard genome sequencing and annotation.</title>
        <authorList>
            <consortium name="The Broad Institute Genomics Platform"/>
            <consortium name="The Broad Institute Genome Sequencing Center for Infectious Disease"/>
            <person name="Wu L."/>
            <person name="Ma J."/>
        </authorList>
    </citation>
    <scope>NUCLEOTIDE SEQUENCE [LARGE SCALE GENOMIC DNA]</scope>
    <source>
        <strain evidence="5">JCM 17441</strain>
    </source>
</reference>
<dbReference type="PROSITE" id="PS51175">
    <property type="entry name" value="CBM6"/>
    <property type="match status" value="2"/>
</dbReference>
<dbReference type="Gene3D" id="2.60.120.260">
    <property type="entry name" value="Galactose-binding domain-like"/>
    <property type="match status" value="3"/>
</dbReference>
<evidence type="ECO:0000259" key="2">
    <source>
        <dbReference type="PROSITE" id="PS50022"/>
    </source>
</evidence>
<dbReference type="RefSeq" id="WP_345133274.1">
    <property type="nucleotide sequence ID" value="NZ_BAABAT010000023.1"/>
</dbReference>
<feature type="domain" description="CBM6" evidence="3">
    <location>
        <begin position="722"/>
        <end position="846"/>
    </location>
</feature>
<accession>A0ABP8DI83</accession>
<dbReference type="SUPFAM" id="SSF49785">
    <property type="entry name" value="Galactose-binding domain-like"/>
    <property type="match status" value="3"/>
</dbReference>
<organism evidence="4 5">
    <name type="scientific">Dactylosporangium darangshiense</name>
    <dbReference type="NCBI Taxonomy" id="579108"/>
    <lineage>
        <taxon>Bacteria</taxon>
        <taxon>Bacillati</taxon>
        <taxon>Actinomycetota</taxon>
        <taxon>Actinomycetes</taxon>
        <taxon>Micromonosporales</taxon>
        <taxon>Micromonosporaceae</taxon>
        <taxon>Dactylosporangium</taxon>
    </lineage>
</organism>
<dbReference type="SUPFAM" id="SSF51445">
    <property type="entry name" value="(Trans)glycosidases"/>
    <property type="match status" value="1"/>
</dbReference>
<feature type="signal peptide" evidence="1">
    <location>
        <begin position="1"/>
        <end position="29"/>
    </location>
</feature>
<dbReference type="InterPro" id="IPR008979">
    <property type="entry name" value="Galactose-bd-like_sf"/>
</dbReference>
<dbReference type="Pfam" id="PF00754">
    <property type="entry name" value="F5_F8_type_C"/>
    <property type="match status" value="1"/>
</dbReference>
<feature type="domain" description="CBM6" evidence="3">
    <location>
        <begin position="590"/>
        <end position="714"/>
    </location>
</feature>
<gene>
    <name evidence="4" type="ORF">GCM10022255_068460</name>
</gene>
<evidence type="ECO:0000259" key="3">
    <source>
        <dbReference type="PROSITE" id="PS51175"/>
    </source>
</evidence>
<dbReference type="EMBL" id="BAABAT010000023">
    <property type="protein sequence ID" value="GAA4256269.1"/>
    <property type="molecule type" value="Genomic_DNA"/>
</dbReference>
<dbReference type="InterPro" id="IPR005084">
    <property type="entry name" value="CBM6"/>
</dbReference>
<dbReference type="Pfam" id="PF16990">
    <property type="entry name" value="CBM_35"/>
    <property type="match status" value="1"/>
</dbReference>
<feature type="chain" id="PRO_5046657366" description="Alpha-L-fucosidase" evidence="1">
    <location>
        <begin position="30"/>
        <end position="846"/>
    </location>
</feature>
<comment type="caution">
    <text evidence="4">The sequence shown here is derived from an EMBL/GenBank/DDBJ whole genome shotgun (WGS) entry which is preliminary data.</text>
</comment>
<name>A0ABP8DI83_9ACTN</name>
<sequence length="846" mass="90775">MRRRISAWLGVLLVAAATAFVLDAPGAHADLQNPRQQFLRDSIGGLFLHWGERTSPQHTSCSQWEADVTNGGWNADYWVNEAKKLHLQYLVLATFHSRLGYARPWPSAIPGSCKTNRDFLGETIAAAKAANMRTILYMTDDPQWWNEGLSSGQSWLDSKAFSSYAGHNVDLTTRDGFGEFSYDLFFEVMNRYPDLGGFWIDNDNQYWLDHNLYQQIYQQRPNYTISNNNEDTPIMDMISNEQKTGMTPSYDYPQAVYTAAPRLIEADYKLPSTGAWWYDGSNSAVDNKLTLGRMITNAGSSVKSLMAETAMVNGKFPSNQANFNNFANGYLDPIWPSLHGTEGGGYMYGGLKPGAWNNGAYGVTTISKTDPNLQYIHVTERPTGSTLSVRDNGYRVSSVTNLRTGSAVTFSQSGGTLTLTGLSSWDTYDTVFKVVTNGREGIIPPPTYTMSASASASGHAASAAADGDYLTYWDAGTSQPVSLRFDLGSAKPIQYLAINQREDSTVFPASGSARIRDYRVYTSNDGSTWTQIKSGTLPNARGVQIIDLPRTTARHVRLEKVSSQGNNRLRIDEAWVGSDYAGAAGPPPPGRLEAEDATISQGVLETTHTGYSGTGYVNGDNVAGSYLEFNLDAAGAGTANLSIGYANGTAADRPADISVNGTVVAAGTSFPPTANWDTWAVKTIGVPVHAGANTVRITATTAGGNPNIDYLDSTVSGGTSPVDYQAEDATISQGTAATNHTGYTGTGFVDYTNVTGSYVEFAVNAASAGTVPVTIRFANGTTTNRPMDLVVNGTTVVAGQAFNATADWDTWTTVTFPAPLTAGANTIRLTATTANGGPNLDKITVG</sequence>
<proteinExistence type="predicted"/>
<evidence type="ECO:0000313" key="4">
    <source>
        <dbReference type="EMBL" id="GAA4256269.1"/>
    </source>
</evidence>
<dbReference type="PROSITE" id="PS50022">
    <property type="entry name" value="FA58C_3"/>
    <property type="match status" value="1"/>
</dbReference>
<keyword evidence="5" id="KW-1185">Reference proteome</keyword>
<dbReference type="Gene3D" id="3.20.20.80">
    <property type="entry name" value="Glycosidases"/>
    <property type="match status" value="1"/>
</dbReference>
<evidence type="ECO:0008006" key="6">
    <source>
        <dbReference type="Google" id="ProtNLM"/>
    </source>
</evidence>
<dbReference type="InterPro" id="IPR000421">
    <property type="entry name" value="FA58C"/>
</dbReference>
<feature type="domain" description="F5/8 type C" evidence="2">
    <location>
        <begin position="431"/>
        <end position="578"/>
    </location>
</feature>
<keyword evidence="1" id="KW-0732">Signal</keyword>
<dbReference type="Proteomes" id="UP001500620">
    <property type="component" value="Unassembled WGS sequence"/>
</dbReference>
<evidence type="ECO:0000256" key="1">
    <source>
        <dbReference type="SAM" id="SignalP"/>
    </source>
</evidence>
<dbReference type="InterPro" id="IPR017853">
    <property type="entry name" value="GH"/>
</dbReference>
<dbReference type="CDD" id="cd04082">
    <property type="entry name" value="CBM35_pectate_lyase-like"/>
    <property type="match status" value="2"/>
</dbReference>
<dbReference type="Pfam" id="PF03422">
    <property type="entry name" value="CBM_6"/>
    <property type="match status" value="1"/>
</dbReference>
<evidence type="ECO:0000313" key="5">
    <source>
        <dbReference type="Proteomes" id="UP001500620"/>
    </source>
</evidence>